<gene>
    <name evidence="2" type="ORF">GCM10007891_24860</name>
</gene>
<evidence type="ECO:0000259" key="1">
    <source>
        <dbReference type="Pfam" id="PF03432"/>
    </source>
</evidence>
<comment type="caution">
    <text evidence="2">The sequence shown here is derived from an EMBL/GenBank/DDBJ whole genome shotgun (WGS) entry which is preliminary data.</text>
</comment>
<reference evidence="2" key="2">
    <citation type="submission" date="2023-01" db="EMBL/GenBank/DDBJ databases">
        <title>Draft genome sequence of Methylophaga thalassica strain NBRC 102424.</title>
        <authorList>
            <person name="Sun Q."/>
            <person name="Mori K."/>
        </authorList>
    </citation>
    <scope>NUCLEOTIDE SEQUENCE</scope>
    <source>
        <strain evidence="2">NBRC 102424</strain>
    </source>
</reference>
<protein>
    <recommendedName>
        <fullName evidence="1">MobA/VirD2-like nuclease domain-containing protein</fullName>
    </recommendedName>
</protein>
<name>A0ABQ5TYZ2_9GAMM</name>
<dbReference type="Pfam" id="PF03432">
    <property type="entry name" value="Relaxase"/>
    <property type="match status" value="1"/>
</dbReference>
<sequence>MAIIEETISQILEGKVKPKKGKFVYHDKPKNARLTLQAITKKTPEVMAKITGFSKGTGHIASHIEYIAREGEEVLENDKGELFKGRENLESAYSDWIKDIESFPKEKSSKTSRDVMHLMLSMPAGTDPEKVRDAARNFAKKAFSENHEYLFALHTDQPHPHVHLAVKMLGFNNKKLDPKKNDIQAWREGFAEELRTLGVAALATRRQARGVVKKATKGAVWQINNNKQPNRNKRTANVTRSQIKEAATELALEAKGERVPDKPWNKAIERRQNEVRQLYKKLSDELDKTGQKEDKKLAQDVRKFLAGMPKEILTQNDEIKRRITQEAVQAKRTATVDKAPER</sequence>
<dbReference type="EMBL" id="BSND01000012">
    <property type="protein sequence ID" value="GLQ00633.1"/>
    <property type="molecule type" value="Genomic_DNA"/>
</dbReference>
<organism evidence="2 3">
    <name type="scientific">Methylophaga thalassica</name>
    <dbReference type="NCBI Taxonomy" id="40223"/>
    <lineage>
        <taxon>Bacteria</taxon>
        <taxon>Pseudomonadati</taxon>
        <taxon>Pseudomonadota</taxon>
        <taxon>Gammaproteobacteria</taxon>
        <taxon>Thiotrichales</taxon>
        <taxon>Piscirickettsiaceae</taxon>
        <taxon>Methylophaga</taxon>
    </lineage>
</organism>
<proteinExistence type="predicted"/>
<dbReference type="Proteomes" id="UP001161423">
    <property type="component" value="Unassembled WGS sequence"/>
</dbReference>
<reference evidence="2" key="1">
    <citation type="journal article" date="2014" name="Int. J. Syst. Evol. Microbiol.">
        <title>Complete genome of a new Firmicutes species belonging to the dominant human colonic microbiota ('Ruminococcus bicirculans') reveals two chromosomes and a selective capacity to utilize plant glucans.</title>
        <authorList>
            <consortium name="NISC Comparative Sequencing Program"/>
            <person name="Wegmann U."/>
            <person name="Louis P."/>
            <person name="Goesmann A."/>
            <person name="Henrissat B."/>
            <person name="Duncan S.H."/>
            <person name="Flint H.J."/>
        </authorList>
    </citation>
    <scope>NUCLEOTIDE SEQUENCE</scope>
    <source>
        <strain evidence="2">NBRC 102424</strain>
    </source>
</reference>
<accession>A0ABQ5TYZ2</accession>
<feature type="domain" description="MobA/VirD2-like nuclease" evidence="1">
    <location>
        <begin position="86"/>
        <end position="189"/>
    </location>
</feature>
<dbReference type="InterPro" id="IPR005094">
    <property type="entry name" value="Endonuclease_MobA/VirD2"/>
</dbReference>
<keyword evidence="3" id="KW-1185">Reference proteome</keyword>
<evidence type="ECO:0000313" key="2">
    <source>
        <dbReference type="EMBL" id="GLQ00633.1"/>
    </source>
</evidence>
<dbReference type="RefSeq" id="WP_104935279.1">
    <property type="nucleotide sequence ID" value="NZ_BSND01000012.1"/>
</dbReference>
<dbReference type="Gene3D" id="3.30.930.30">
    <property type="match status" value="1"/>
</dbReference>
<evidence type="ECO:0000313" key="3">
    <source>
        <dbReference type="Proteomes" id="UP001161423"/>
    </source>
</evidence>